<feature type="binding site" evidence="2">
    <location>
        <position position="109"/>
    </location>
    <ligand>
        <name>Mn(2+)</name>
        <dbReference type="ChEBI" id="CHEBI:29035"/>
        <label>2</label>
    </ligand>
</feature>
<dbReference type="PANTHER" id="PTHR11014:SF63">
    <property type="entry name" value="METALLOPEPTIDASE, PUTATIVE (AFU_ORTHOLOGUE AFUA_6G09600)-RELATED"/>
    <property type="match status" value="1"/>
</dbReference>
<dbReference type="Proteomes" id="UP000662904">
    <property type="component" value="Chromosome"/>
</dbReference>
<dbReference type="SUPFAM" id="SSF53187">
    <property type="entry name" value="Zn-dependent exopeptidases"/>
    <property type="match status" value="1"/>
</dbReference>
<dbReference type="EC" id="3.-.-.-" evidence="4"/>
<comment type="cofactor">
    <cofactor evidence="2">
        <name>Mn(2+)</name>
        <dbReference type="ChEBI" id="CHEBI:29035"/>
    </cofactor>
    <text evidence="2">The Mn(2+) ion enhances activity.</text>
</comment>
<dbReference type="Pfam" id="PF01546">
    <property type="entry name" value="Peptidase_M20"/>
    <property type="match status" value="1"/>
</dbReference>
<feature type="binding site" evidence="2">
    <location>
        <position position="369"/>
    </location>
    <ligand>
        <name>Mn(2+)</name>
        <dbReference type="ChEBI" id="CHEBI:29035"/>
        <label>2</label>
    </ligand>
</feature>
<accession>A0A8A0RK25</accession>
<keyword evidence="1 4" id="KW-0378">Hydrolase</keyword>
<dbReference type="GO" id="GO:0050118">
    <property type="term" value="F:N-acetyldiaminopimelate deacetylase activity"/>
    <property type="evidence" value="ECO:0007669"/>
    <property type="project" value="UniProtKB-ARBA"/>
</dbReference>
<dbReference type="AlphaFoldDB" id="A0A8A0RK25"/>
<dbReference type="InterPro" id="IPR017439">
    <property type="entry name" value="Amidohydrolase"/>
</dbReference>
<proteinExistence type="predicted"/>
<dbReference type="Gene3D" id="3.30.70.360">
    <property type="match status" value="1"/>
</dbReference>
<organism evidence="4 5">
    <name type="scientific">Koleobacter methoxysyntrophicus</name>
    <dbReference type="NCBI Taxonomy" id="2751313"/>
    <lineage>
        <taxon>Bacteria</taxon>
        <taxon>Bacillati</taxon>
        <taxon>Bacillota</taxon>
        <taxon>Clostridia</taxon>
        <taxon>Koleobacterales</taxon>
        <taxon>Koleobacteraceae</taxon>
        <taxon>Koleobacter</taxon>
    </lineage>
</organism>
<feature type="binding site" evidence="2">
    <location>
        <position position="169"/>
    </location>
    <ligand>
        <name>Mn(2+)</name>
        <dbReference type="ChEBI" id="CHEBI:29035"/>
        <label>2</label>
    </ligand>
</feature>
<dbReference type="FunFam" id="3.30.70.360:FF:000001">
    <property type="entry name" value="N-acetyldiaminopimelate deacetylase"/>
    <property type="match status" value="1"/>
</dbReference>
<keyword evidence="5" id="KW-1185">Reference proteome</keyword>
<dbReference type="KEGG" id="kme:H0A61_00900"/>
<protein>
    <submittedName>
        <fullName evidence="4">Putative hydrolase YxeP</fullName>
        <ecNumber evidence="4">3.-.-.-</ecNumber>
    </submittedName>
</protein>
<evidence type="ECO:0000313" key="4">
    <source>
        <dbReference type="EMBL" id="QSQ08573.1"/>
    </source>
</evidence>
<evidence type="ECO:0000259" key="3">
    <source>
        <dbReference type="Pfam" id="PF07687"/>
    </source>
</evidence>
<dbReference type="PANTHER" id="PTHR11014">
    <property type="entry name" value="PEPTIDASE M20 FAMILY MEMBER"/>
    <property type="match status" value="1"/>
</dbReference>
<evidence type="ECO:0000256" key="1">
    <source>
        <dbReference type="ARBA" id="ARBA00022801"/>
    </source>
</evidence>
<sequence length="396" mass="43094">MEYIRDKTIKRWVMDIEDDLIKIRRDFHMNPELGMEEFRTSQIVGEILEGLGLEVKRNIANTGVVGLLAGGSGGKTIALRADMDALPIQDEKKVVYASRIPGKMHACGHDAHTAILLGTAMVLSRIKDRLKGSVKFIFQPAEETVGGAEPMIREGVLENPKVDAIFGLHMAPDIETGRIGVKYGMANASSDTFRIVVKGRAAHGASPHLGVDAIAVTAQVINCLQLLISREVDPLDSAVLTIGTINGGTQSNIICDRVQMTGTLRSLNPVVRKRIIERVKQLLTGITQNFGGDCLLSLTPGYPPLLNHSEMVELVERAAKGVIGGENIIRISRPSMGVEDFAYFLQKVPGAFWRLGCRNPGKNIEHPGHNPVFDIDEDALAIGVAVHVKTVMEFLT</sequence>
<gene>
    <name evidence="4" type="primary">yxeP_1</name>
    <name evidence="4" type="ORF">H0A61_00900</name>
</gene>
<dbReference type="GO" id="GO:0046872">
    <property type="term" value="F:metal ion binding"/>
    <property type="evidence" value="ECO:0007669"/>
    <property type="project" value="UniProtKB-KW"/>
</dbReference>
<dbReference type="InterPro" id="IPR002933">
    <property type="entry name" value="Peptidase_M20"/>
</dbReference>
<evidence type="ECO:0000313" key="5">
    <source>
        <dbReference type="Proteomes" id="UP000662904"/>
    </source>
</evidence>
<feature type="domain" description="Peptidase M20 dimerisation" evidence="3">
    <location>
        <begin position="190"/>
        <end position="284"/>
    </location>
</feature>
<dbReference type="EMBL" id="CP059066">
    <property type="protein sequence ID" value="QSQ08573.1"/>
    <property type="molecule type" value="Genomic_DNA"/>
</dbReference>
<dbReference type="InterPro" id="IPR036264">
    <property type="entry name" value="Bact_exopeptidase_dim_dom"/>
</dbReference>
<dbReference type="InterPro" id="IPR011650">
    <property type="entry name" value="Peptidase_M20_dimer"/>
</dbReference>
<keyword evidence="2" id="KW-0479">Metal-binding</keyword>
<dbReference type="RefSeq" id="WP_206708781.1">
    <property type="nucleotide sequence ID" value="NZ_CP059066.1"/>
</dbReference>
<name>A0A8A0RK25_9FIRM</name>
<dbReference type="Pfam" id="PF07687">
    <property type="entry name" value="M20_dimer"/>
    <property type="match status" value="1"/>
</dbReference>
<feature type="binding site" evidence="2">
    <location>
        <position position="143"/>
    </location>
    <ligand>
        <name>Mn(2+)</name>
        <dbReference type="ChEBI" id="CHEBI:29035"/>
        <label>2</label>
    </ligand>
</feature>
<dbReference type="PIRSF" id="PIRSF005962">
    <property type="entry name" value="Pept_M20D_amidohydro"/>
    <property type="match status" value="1"/>
</dbReference>
<feature type="binding site" evidence="2">
    <location>
        <position position="107"/>
    </location>
    <ligand>
        <name>Mn(2+)</name>
        <dbReference type="ChEBI" id="CHEBI:29035"/>
        <label>2</label>
    </ligand>
</feature>
<dbReference type="NCBIfam" id="TIGR01891">
    <property type="entry name" value="amidohydrolases"/>
    <property type="match status" value="1"/>
</dbReference>
<dbReference type="GO" id="GO:0019877">
    <property type="term" value="P:diaminopimelate biosynthetic process"/>
    <property type="evidence" value="ECO:0007669"/>
    <property type="project" value="UniProtKB-ARBA"/>
</dbReference>
<dbReference type="Gene3D" id="3.40.630.10">
    <property type="entry name" value="Zn peptidases"/>
    <property type="match status" value="1"/>
</dbReference>
<reference evidence="4" key="1">
    <citation type="submission" date="2020-07" db="EMBL/GenBank/DDBJ databases">
        <title>Koleobacter methoxysyntrophicus gen. nov., sp. nov., a novel anaerobic bacterium isolated from deep subsurface oil field and proposal of Koleobacterales ord. nov. in the phylum Firmicutes.</title>
        <authorList>
            <person name="Sakamoto S."/>
            <person name="Tamaki H."/>
        </authorList>
    </citation>
    <scope>NUCLEOTIDE SEQUENCE</scope>
    <source>
        <strain evidence="4">NRmbB1</strain>
    </source>
</reference>
<dbReference type="CDD" id="cd03886">
    <property type="entry name" value="M20_Acy1"/>
    <property type="match status" value="1"/>
</dbReference>
<keyword evidence="2" id="KW-0464">Manganese</keyword>
<evidence type="ECO:0000256" key="2">
    <source>
        <dbReference type="PIRSR" id="PIRSR005962-1"/>
    </source>
</evidence>
<dbReference type="SUPFAM" id="SSF55031">
    <property type="entry name" value="Bacterial exopeptidase dimerisation domain"/>
    <property type="match status" value="1"/>
</dbReference>